<protein>
    <submittedName>
        <fullName evidence="1">Uncharacterized protein</fullName>
    </submittedName>
</protein>
<proteinExistence type="predicted"/>
<dbReference type="InterPro" id="IPR036361">
    <property type="entry name" value="SAP_dom_sf"/>
</dbReference>
<dbReference type="SUPFAM" id="SSF68906">
    <property type="entry name" value="SAP domain"/>
    <property type="match status" value="1"/>
</dbReference>
<dbReference type="AlphaFoldDB" id="A0A6C0BRT4"/>
<name>A0A6C0BRT4_9ZZZZ</name>
<sequence>MYRKTSADLSEEYKFDENIIVSNPTINKKKNKKNINKLADEDFFIPEIKQYTVVSILNYNVKQLKEICKHYKLKQSGNKNEVKNRIIWHLKHTYYILKIQKIFKSCLFKKYLRLRGSAIYDKTCCVNESDFVSLKNLKDINHYSFFSYTNNDITYGFHVGSLKTYIDNNNKSKKELINPYDRSIIPNDIINNFYSYIKLSKLFNYPIELEGEKDDVVLNESEIIKNKAVELFQHMDSLGNYTNPNWFLNLDIRRLIKYIRELHDIWEYRAQLSNETKRNIHYPNGTPFIHNLGTSRDITHLQKVVLVIIENLTTKGSNNEYKSLGIMYVLGGFTLVSQDAAEALPWLYESVVHI</sequence>
<reference evidence="1" key="1">
    <citation type="journal article" date="2020" name="Nature">
        <title>Giant virus diversity and host interactions through global metagenomics.</title>
        <authorList>
            <person name="Schulz F."/>
            <person name="Roux S."/>
            <person name="Paez-Espino D."/>
            <person name="Jungbluth S."/>
            <person name="Walsh D.A."/>
            <person name="Denef V.J."/>
            <person name="McMahon K.D."/>
            <person name="Konstantinidis K.T."/>
            <person name="Eloe-Fadrosh E.A."/>
            <person name="Kyrpides N.C."/>
            <person name="Woyke T."/>
        </authorList>
    </citation>
    <scope>NUCLEOTIDE SEQUENCE</scope>
    <source>
        <strain evidence="1">GVMAG-M-3300018428-16</strain>
    </source>
</reference>
<evidence type="ECO:0000313" key="1">
    <source>
        <dbReference type="EMBL" id="QHS94916.1"/>
    </source>
</evidence>
<accession>A0A6C0BRT4</accession>
<dbReference type="EMBL" id="MN739235">
    <property type="protein sequence ID" value="QHS94916.1"/>
    <property type="molecule type" value="Genomic_DNA"/>
</dbReference>
<organism evidence="1">
    <name type="scientific">viral metagenome</name>
    <dbReference type="NCBI Taxonomy" id="1070528"/>
    <lineage>
        <taxon>unclassified sequences</taxon>
        <taxon>metagenomes</taxon>
        <taxon>organismal metagenomes</taxon>
    </lineage>
</organism>
<dbReference type="Pfam" id="PF18953">
    <property type="entry name" value="SAP_new25"/>
    <property type="match status" value="1"/>
</dbReference>